<dbReference type="InterPro" id="IPR022742">
    <property type="entry name" value="Hydrolase_4"/>
</dbReference>
<gene>
    <name evidence="2" type="ORF">OMQ_00742</name>
</gene>
<dbReference type="eggNOG" id="COG2267">
    <property type="taxonomic scope" value="Bacteria"/>
</dbReference>
<accession>S0NWL6</accession>
<dbReference type="SUPFAM" id="SSF53474">
    <property type="entry name" value="alpha/beta-Hydrolases"/>
    <property type="match status" value="1"/>
</dbReference>
<evidence type="ECO:0000259" key="1">
    <source>
        <dbReference type="Pfam" id="PF12146"/>
    </source>
</evidence>
<dbReference type="AlphaFoldDB" id="S0NWL6"/>
<proteinExistence type="predicted"/>
<dbReference type="PATRIC" id="fig|1139996.3.peg.737"/>
<dbReference type="Gene3D" id="3.40.50.1820">
    <property type="entry name" value="alpha/beta hydrolase"/>
    <property type="match status" value="1"/>
</dbReference>
<comment type="caution">
    <text evidence="2">The sequence shown here is derived from an EMBL/GenBank/DDBJ whole genome shotgun (WGS) entry which is preliminary data.</text>
</comment>
<feature type="domain" description="Serine aminopeptidase S33" evidence="1">
    <location>
        <begin position="70"/>
        <end position="323"/>
    </location>
</feature>
<dbReference type="HOGENOM" id="CLU_026209_1_0_9"/>
<protein>
    <recommendedName>
        <fullName evidence="1">Serine aminopeptidase S33 domain-containing protein</fullName>
    </recommendedName>
</protein>
<dbReference type="STRING" id="41997.RV16_GL001945"/>
<dbReference type="InterPro" id="IPR029058">
    <property type="entry name" value="AB_hydrolase_fold"/>
</dbReference>
<reference evidence="2 3" key="1">
    <citation type="submission" date="2013-03" db="EMBL/GenBank/DDBJ databases">
        <title>The Genome Sequence of Enterococcus saccharolyticus ATCC_43076 (Illumina only assembly).</title>
        <authorList>
            <consortium name="The Broad Institute Genomics Platform"/>
            <consortium name="The Broad Institute Genome Sequencing Center for Infectious Disease"/>
            <person name="Earl A."/>
            <person name="Russ C."/>
            <person name="Gilmore M."/>
            <person name="Surin D."/>
            <person name="Walker B."/>
            <person name="Young S."/>
            <person name="Zeng Q."/>
            <person name="Gargeya S."/>
            <person name="Fitzgerald M."/>
            <person name="Haas B."/>
            <person name="Abouelleil A."/>
            <person name="Allen A.W."/>
            <person name="Alvarado L."/>
            <person name="Arachchi H.M."/>
            <person name="Berlin A.M."/>
            <person name="Chapman S.B."/>
            <person name="Gainer-Dewar J."/>
            <person name="Goldberg J."/>
            <person name="Griggs A."/>
            <person name="Gujja S."/>
            <person name="Hansen M."/>
            <person name="Howarth C."/>
            <person name="Imamovic A."/>
            <person name="Ireland A."/>
            <person name="Larimer J."/>
            <person name="McCowan C."/>
            <person name="Murphy C."/>
            <person name="Pearson M."/>
            <person name="Poon T.W."/>
            <person name="Priest M."/>
            <person name="Roberts A."/>
            <person name="Saif S."/>
            <person name="Shea T."/>
            <person name="Sisk P."/>
            <person name="Sykes S."/>
            <person name="Wortman J."/>
            <person name="Nusbaum C."/>
            <person name="Birren B."/>
        </authorList>
    </citation>
    <scope>NUCLEOTIDE SEQUENCE [LARGE SCALE GENOMIC DNA]</scope>
    <source>
        <strain evidence="2 3">ATCC 43076</strain>
    </source>
</reference>
<dbReference type="InterPro" id="IPR051044">
    <property type="entry name" value="MAG_DAG_Lipase"/>
</dbReference>
<dbReference type="OrthoDB" id="9806902at2"/>
<sequence length="339" mass="38346">MKKALLYGSLIGAGIGFYALFRNRPETITIEEELAFDDAGLLKTTTEDVFLIASDGLPLALSIVRPTYRPIKAVVQIVHGILEHRKRYLHFANHLAENGYAVVISDNRGHGQSVNEQFVLGHMPGMTRMVEDQAEITQFVKQRFAHKPVYLYGHSFGSMLARVYLQKHDAEIDKLLLTGTVQYEKNAKMGCLIAEIANKVAGEHGFSWILKKLSDFDSKDKTWLTNSEEHLEEAMNDPWMIPGYDNRGVATIWQTNRELKNVANFACRHPELPILSITGAEDHDITGGNQGLLDTENTLRRIGYHQIDVIDLPQMKHEVLNEVESPVVYQLIVDFFDEN</sequence>
<dbReference type="Proteomes" id="UP000014136">
    <property type="component" value="Unassembled WGS sequence"/>
</dbReference>
<name>S0NWL6_9ENTE</name>
<dbReference type="EMBL" id="AHYT01000002">
    <property type="protein sequence ID" value="EOT30050.1"/>
    <property type="molecule type" value="Genomic_DNA"/>
</dbReference>
<dbReference type="PANTHER" id="PTHR11614">
    <property type="entry name" value="PHOSPHOLIPASE-RELATED"/>
    <property type="match status" value="1"/>
</dbReference>
<organism evidence="2 3">
    <name type="scientific">Enterococcus saccharolyticus subsp. saccharolyticus ATCC 43076</name>
    <dbReference type="NCBI Taxonomy" id="1139996"/>
    <lineage>
        <taxon>Bacteria</taxon>
        <taxon>Bacillati</taxon>
        <taxon>Bacillota</taxon>
        <taxon>Bacilli</taxon>
        <taxon>Lactobacillales</taxon>
        <taxon>Enterococcaceae</taxon>
        <taxon>Enterococcus</taxon>
    </lineage>
</organism>
<dbReference type="Pfam" id="PF12146">
    <property type="entry name" value="Hydrolase_4"/>
    <property type="match status" value="1"/>
</dbReference>
<keyword evidence="3" id="KW-1185">Reference proteome</keyword>
<evidence type="ECO:0000313" key="3">
    <source>
        <dbReference type="Proteomes" id="UP000014136"/>
    </source>
</evidence>
<evidence type="ECO:0000313" key="2">
    <source>
        <dbReference type="EMBL" id="EOT30050.1"/>
    </source>
</evidence>
<dbReference type="RefSeq" id="WP_016174548.1">
    <property type="nucleotide sequence ID" value="NZ_KE136389.1"/>
</dbReference>